<keyword evidence="11" id="KW-1185">Reference proteome</keyword>
<dbReference type="PANTHER" id="PTHR12640:SF0">
    <property type="entry name" value="DOLICHYL-DIPHOSPHOOLIGOSACCHARIDE--PROTEIN GLYCOSYLTRANSFERASE SUBUNIT 2"/>
    <property type="match status" value="1"/>
</dbReference>
<sequence length="305" mass="32732">MRIFKFLSPSLLIAGAAIVNAASSWGISEAIVSVQGKGASAGLKDKLSDRAPLSKPITLGASDSLKIILTAVEGKTPKRPHQALLLVKDADAGLETSYPFSVKESGKGKVDLVREIDLIRTLFTANAVSKTLKDLPAQFLTTSKPLEATLLLGSFGTSSAFSSHVFNLNLAPDPSVPFGIPEKPLRYGKLNEIHHIFRPDPKSPPIVITLVFLAAVIACLPALFISWLSLGANVDHLSNALRSSPISHVLFFGSILAMEGIFFLYYTKWNLFQTLPAAVIVGAISFLSGSRALTEVQERRLSGLR</sequence>
<evidence type="ECO:0000256" key="8">
    <source>
        <dbReference type="SAM" id="SignalP"/>
    </source>
</evidence>
<dbReference type="GO" id="GO:0008250">
    <property type="term" value="C:oligosaccharyltransferase complex"/>
    <property type="evidence" value="ECO:0007669"/>
    <property type="project" value="InterPro"/>
</dbReference>
<organism evidence="10 11">
    <name type="scientific">Glutinoglossum americanum</name>
    <dbReference type="NCBI Taxonomy" id="1670608"/>
    <lineage>
        <taxon>Eukaryota</taxon>
        <taxon>Fungi</taxon>
        <taxon>Dikarya</taxon>
        <taxon>Ascomycota</taxon>
        <taxon>Pezizomycotina</taxon>
        <taxon>Geoglossomycetes</taxon>
        <taxon>Geoglossales</taxon>
        <taxon>Geoglossaceae</taxon>
        <taxon>Glutinoglossum</taxon>
    </lineage>
</organism>
<keyword evidence="5 7" id="KW-1133">Transmembrane helix</keyword>
<comment type="caution">
    <text evidence="10">The sequence shown here is derived from an EMBL/GenBank/DDBJ whole genome shotgun (WGS) entry which is preliminary data.</text>
</comment>
<evidence type="ECO:0000256" key="3">
    <source>
        <dbReference type="ARBA" id="ARBA00022729"/>
    </source>
</evidence>
<feature type="transmembrane region" description="Helical" evidence="7">
    <location>
        <begin position="249"/>
        <end position="266"/>
    </location>
</feature>
<dbReference type="EMBL" id="JAGHQL010000304">
    <property type="protein sequence ID" value="KAH0533954.1"/>
    <property type="molecule type" value="Genomic_DNA"/>
</dbReference>
<dbReference type="Pfam" id="PF25147">
    <property type="entry name" value="Ribophorin_II_C"/>
    <property type="match status" value="1"/>
</dbReference>
<evidence type="ECO:0000256" key="6">
    <source>
        <dbReference type="ARBA" id="ARBA00023136"/>
    </source>
</evidence>
<feature type="transmembrane region" description="Helical" evidence="7">
    <location>
        <begin position="206"/>
        <end position="228"/>
    </location>
</feature>
<evidence type="ECO:0000313" key="11">
    <source>
        <dbReference type="Proteomes" id="UP000698800"/>
    </source>
</evidence>
<comment type="subcellular location">
    <subcellularLocation>
        <location evidence="1">Endoplasmic reticulum membrane</location>
        <topology evidence="1">Multi-pass membrane protein</topology>
    </subcellularLocation>
</comment>
<evidence type="ECO:0000256" key="5">
    <source>
        <dbReference type="ARBA" id="ARBA00022989"/>
    </source>
</evidence>
<feature type="chain" id="PRO_5044190853" description="Ribophorin II C-terminal domain-containing protein" evidence="8">
    <location>
        <begin position="22"/>
        <end position="305"/>
    </location>
</feature>
<keyword evidence="4" id="KW-0256">Endoplasmic reticulum</keyword>
<feature type="transmembrane region" description="Helical" evidence="7">
    <location>
        <begin position="272"/>
        <end position="293"/>
    </location>
</feature>
<dbReference type="OrthoDB" id="432292at2759"/>
<keyword evidence="3 8" id="KW-0732">Signal</keyword>
<accession>A0A9P8KZC0</accession>
<evidence type="ECO:0000313" key="10">
    <source>
        <dbReference type="EMBL" id="KAH0533954.1"/>
    </source>
</evidence>
<dbReference type="GO" id="GO:0006487">
    <property type="term" value="P:protein N-linked glycosylation"/>
    <property type="evidence" value="ECO:0007669"/>
    <property type="project" value="TreeGrafter"/>
</dbReference>
<evidence type="ECO:0000256" key="4">
    <source>
        <dbReference type="ARBA" id="ARBA00022824"/>
    </source>
</evidence>
<evidence type="ECO:0000256" key="2">
    <source>
        <dbReference type="ARBA" id="ARBA00022692"/>
    </source>
</evidence>
<name>A0A9P8KZC0_9PEZI</name>
<dbReference type="InterPro" id="IPR056790">
    <property type="entry name" value="Ribophorin_II_C"/>
</dbReference>
<protein>
    <recommendedName>
        <fullName evidence="9">Ribophorin II C-terminal domain-containing protein</fullName>
    </recommendedName>
</protein>
<dbReference type="Proteomes" id="UP000698800">
    <property type="component" value="Unassembled WGS sequence"/>
</dbReference>
<keyword evidence="2 7" id="KW-0812">Transmembrane</keyword>
<proteinExistence type="predicted"/>
<gene>
    <name evidence="10" type="ORF">FGG08_007436</name>
</gene>
<feature type="signal peptide" evidence="8">
    <location>
        <begin position="1"/>
        <end position="21"/>
    </location>
</feature>
<dbReference type="PANTHER" id="PTHR12640">
    <property type="entry name" value="RIBOPHORIN II"/>
    <property type="match status" value="1"/>
</dbReference>
<dbReference type="AlphaFoldDB" id="A0A9P8KZC0"/>
<keyword evidence="6 7" id="KW-0472">Membrane</keyword>
<evidence type="ECO:0000259" key="9">
    <source>
        <dbReference type="Pfam" id="PF25147"/>
    </source>
</evidence>
<reference evidence="10" key="1">
    <citation type="submission" date="2021-03" db="EMBL/GenBank/DDBJ databases">
        <title>Comparative genomics and phylogenomic investigation of the class Geoglossomycetes provide insights into ecological specialization and systematics.</title>
        <authorList>
            <person name="Melie T."/>
            <person name="Pirro S."/>
            <person name="Miller A.N."/>
            <person name="Quandt A."/>
        </authorList>
    </citation>
    <scope>NUCLEOTIDE SEQUENCE</scope>
    <source>
        <strain evidence="10">GBOQ0MN5Z8</strain>
    </source>
</reference>
<evidence type="ECO:0000256" key="7">
    <source>
        <dbReference type="SAM" id="Phobius"/>
    </source>
</evidence>
<evidence type="ECO:0000256" key="1">
    <source>
        <dbReference type="ARBA" id="ARBA00004477"/>
    </source>
</evidence>
<dbReference type="InterPro" id="IPR008814">
    <property type="entry name" value="Swp1"/>
</dbReference>
<feature type="domain" description="Ribophorin II C-terminal" evidence="9">
    <location>
        <begin position="197"/>
        <end position="300"/>
    </location>
</feature>